<evidence type="ECO:0000313" key="2">
    <source>
        <dbReference type="Proteomes" id="UP001431783"/>
    </source>
</evidence>
<gene>
    <name evidence="1" type="ORF">WA026_022067</name>
</gene>
<sequence>MSNEMVDEICAIYLPPQNAIVISYYKPKINDNLMIFWHDIFEYIYSTFGVSISVIITGDFNINFNLDTRASRDIVNVLAGYGVYRTIHSYTREHFNGTQTCIDNIFTNIPSYNAYTYNGHISDHLSLIIEEVYDAEKADEKFNVFLNTFCLYYNKTIPIGYKNNSTINHITSYEVAQIKETLDFIREVYVETRDEEMLSLYKSYKQSYLIKARVEKRSINENKIRQAKNRVQTTWHIINEETGKMKNLNSNNTPTAEQLNNFFSTIGQSTHDKVQNTKCSPKEFLSKIPIKILSLSSLDQ</sequence>
<dbReference type="InterPro" id="IPR036691">
    <property type="entry name" value="Endo/exonu/phosph_ase_sf"/>
</dbReference>
<evidence type="ECO:0000313" key="1">
    <source>
        <dbReference type="EMBL" id="KAK9878427.1"/>
    </source>
</evidence>
<proteinExistence type="predicted"/>
<evidence type="ECO:0008006" key="3">
    <source>
        <dbReference type="Google" id="ProtNLM"/>
    </source>
</evidence>
<keyword evidence="2" id="KW-1185">Reference proteome</keyword>
<comment type="caution">
    <text evidence="1">The sequence shown here is derived from an EMBL/GenBank/DDBJ whole genome shotgun (WGS) entry which is preliminary data.</text>
</comment>
<protein>
    <recommendedName>
        <fullName evidence="3">Endonuclease/exonuclease/phosphatase domain-containing protein</fullName>
    </recommendedName>
</protein>
<accession>A0AAW1U3Y4</accession>
<dbReference type="Gene3D" id="3.60.10.10">
    <property type="entry name" value="Endonuclease/exonuclease/phosphatase"/>
    <property type="match status" value="1"/>
</dbReference>
<organism evidence="1 2">
    <name type="scientific">Henosepilachna vigintioctopunctata</name>
    <dbReference type="NCBI Taxonomy" id="420089"/>
    <lineage>
        <taxon>Eukaryota</taxon>
        <taxon>Metazoa</taxon>
        <taxon>Ecdysozoa</taxon>
        <taxon>Arthropoda</taxon>
        <taxon>Hexapoda</taxon>
        <taxon>Insecta</taxon>
        <taxon>Pterygota</taxon>
        <taxon>Neoptera</taxon>
        <taxon>Endopterygota</taxon>
        <taxon>Coleoptera</taxon>
        <taxon>Polyphaga</taxon>
        <taxon>Cucujiformia</taxon>
        <taxon>Coccinelloidea</taxon>
        <taxon>Coccinellidae</taxon>
        <taxon>Epilachninae</taxon>
        <taxon>Epilachnini</taxon>
        <taxon>Henosepilachna</taxon>
    </lineage>
</organism>
<dbReference type="AlphaFoldDB" id="A0AAW1U3Y4"/>
<dbReference type="SUPFAM" id="SSF56219">
    <property type="entry name" value="DNase I-like"/>
    <property type="match status" value="1"/>
</dbReference>
<dbReference type="EMBL" id="JARQZJ010000048">
    <property type="protein sequence ID" value="KAK9878427.1"/>
    <property type="molecule type" value="Genomic_DNA"/>
</dbReference>
<dbReference type="Proteomes" id="UP001431783">
    <property type="component" value="Unassembled WGS sequence"/>
</dbReference>
<name>A0AAW1U3Y4_9CUCU</name>
<reference evidence="1 2" key="1">
    <citation type="submission" date="2023-03" db="EMBL/GenBank/DDBJ databases">
        <title>Genome insight into feeding habits of ladybird beetles.</title>
        <authorList>
            <person name="Li H.-S."/>
            <person name="Huang Y.-H."/>
            <person name="Pang H."/>
        </authorList>
    </citation>
    <scope>NUCLEOTIDE SEQUENCE [LARGE SCALE GENOMIC DNA]</scope>
    <source>
        <strain evidence="1">SYSU_2023b</strain>
        <tissue evidence="1">Whole body</tissue>
    </source>
</reference>